<keyword evidence="2" id="KW-1185">Reference proteome</keyword>
<reference evidence="2" key="1">
    <citation type="submission" date="2016-10" db="EMBL/GenBank/DDBJ databases">
        <authorList>
            <person name="Varghese N."/>
            <person name="Submissions S."/>
        </authorList>
    </citation>
    <scope>NUCLEOTIDE SEQUENCE [LARGE SCALE GENOMIC DNA]</scope>
    <source>
        <strain evidence="2">DSM 173</strain>
    </source>
</reference>
<organism evidence="1 2">
    <name type="scientific">Allochromatium warmingii</name>
    <name type="common">Chromatium warmingii</name>
    <dbReference type="NCBI Taxonomy" id="61595"/>
    <lineage>
        <taxon>Bacteria</taxon>
        <taxon>Pseudomonadati</taxon>
        <taxon>Pseudomonadota</taxon>
        <taxon>Gammaproteobacteria</taxon>
        <taxon>Chromatiales</taxon>
        <taxon>Chromatiaceae</taxon>
        <taxon>Allochromatium</taxon>
    </lineage>
</organism>
<name>A0A1H3D8A4_ALLWA</name>
<dbReference type="Gene3D" id="3.30.2020.10">
    <property type="entry name" value="NE0471-like N-terminal domain"/>
    <property type="match status" value="1"/>
</dbReference>
<dbReference type="Pfam" id="PF10387">
    <property type="entry name" value="DUF2442"/>
    <property type="match status" value="1"/>
</dbReference>
<dbReference type="InterPro" id="IPR036782">
    <property type="entry name" value="NE0471-like_N"/>
</dbReference>
<dbReference type="STRING" id="61595.SAMN05421644_10822"/>
<evidence type="ECO:0008006" key="3">
    <source>
        <dbReference type="Google" id="ProtNLM"/>
    </source>
</evidence>
<proteinExistence type="predicted"/>
<evidence type="ECO:0000313" key="2">
    <source>
        <dbReference type="Proteomes" id="UP000198672"/>
    </source>
</evidence>
<evidence type="ECO:0000313" key="1">
    <source>
        <dbReference type="EMBL" id="SDX62625.1"/>
    </source>
</evidence>
<accession>A0A1H3D8A4</accession>
<protein>
    <recommendedName>
        <fullName evidence="3">DUF2442 domain-containing protein</fullName>
    </recommendedName>
</protein>
<gene>
    <name evidence="1" type="ORF">SAMN05421644_10822</name>
</gene>
<sequence>MYWDAKVVKPLFNYRIYVEIEDGRKGVFDITPYLDRGVFRELKDKHYFNQVSILFGAITWPHEQDIAPETLIEEMVLVDSIPDNTLLSNGNSATLHCRR</sequence>
<dbReference type="AlphaFoldDB" id="A0A1H3D8A4"/>
<dbReference type="InterPro" id="IPR018841">
    <property type="entry name" value="DUF2442"/>
</dbReference>
<dbReference type="EMBL" id="FNOW01000008">
    <property type="protein sequence ID" value="SDX62625.1"/>
    <property type="molecule type" value="Genomic_DNA"/>
</dbReference>
<dbReference type="OrthoDB" id="9803723at2"/>
<dbReference type="RefSeq" id="WP_091332474.1">
    <property type="nucleotide sequence ID" value="NZ_FNOW01000008.1"/>
</dbReference>
<dbReference type="SUPFAM" id="SSF143880">
    <property type="entry name" value="NE0471 N-terminal domain-like"/>
    <property type="match status" value="1"/>
</dbReference>
<dbReference type="Proteomes" id="UP000198672">
    <property type="component" value="Unassembled WGS sequence"/>
</dbReference>